<organism evidence="3 4">
    <name type="scientific">Candidatus Lactobacillus pullistercoris</name>
    <dbReference type="NCBI Taxonomy" id="2838636"/>
    <lineage>
        <taxon>Bacteria</taxon>
        <taxon>Bacillati</taxon>
        <taxon>Bacillota</taxon>
        <taxon>Bacilli</taxon>
        <taxon>Lactobacillales</taxon>
        <taxon>Lactobacillaceae</taxon>
        <taxon>Lactobacillus</taxon>
    </lineage>
</organism>
<evidence type="ECO:0000256" key="1">
    <source>
        <dbReference type="SAM" id="Phobius"/>
    </source>
</evidence>
<feature type="transmembrane region" description="Helical" evidence="1">
    <location>
        <begin position="86"/>
        <end position="105"/>
    </location>
</feature>
<protein>
    <submittedName>
        <fullName evidence="3">Zinc ribbon domain-containing protein</fullName>
    </submittedName>
</protein>
<accession>A0A9E2NST8</accession>
<sequence length="244" mass="27043">MNFCSNCGAKVDPGSKFCTNCGARLEEVQNTVPSDQQVMQQVPNNQQEMQQVPNNVHQVPSTRSHNSFKNNDFVNKAVDWVKKNKIASVIAVVVLLVLFVGGYKYHQVHSSVLYGTEVTLNSDHTGYISSDSLFALDKKIAIVVAKKDGISNEIIKSISESASADDLADKINDENENDTDDKIEKYTEDLEDLQNTDLTISPDTDLIPGKKVVLKFKDQETANKLKNEYGINVHPVTVKVKGQE</sequence>
<dbReference type="AlphaFoldDB" id="A0A9E2NST8"/>
<dbReference type="EMBL" id="JAHLFT010000001">
    <property type="protein sequence ID" value="MBU3827571.1"/>
    <property type="molecule type" value="Genomic_DNA"/>
</dbReference>
<keyword evidence="1" id="KW-0812">Transmembrane</keyword>
<dbReference type="Proteomes" id="UP000823844">
    <property type="component" value="Unassembled WGS sequence"/>
</dbReference>
<feature type="domain" description="Zinc-ribbon" evidence="2">
    <location>
        <begin position="3"/>
        <end position="25"/>
    </location>
</feature>
<reference evidence="3" key="2">
    <citation type="submission" date="2021-04" db="EMBL/GenBank/DDBJ databases">
        <authorList>
            <person name="Gilroy R."/>
        </authorList>
    </citation>
    <scope>NUCLEOTIDE SEQUENCE</scope>
    <source>
        <strain evidence="3">F6-686</strain>
    </source>
</reference>
<dbReference type="InterPro" id="IPR026870">
    <property type="entry name" value="Zinc_ribbon_dom"/>
</dbReference>
<comment type="caution">
    <text evidence="3">The sequence shown here is derived from an EMBL/GenBank/DDBJ whole genome shotgun (WGS) entry which is preliminary data.</text>
</comment>
<gene>
    <name evidence="3" type="ORF">H9806_00035</name>
</gene>
<reference evidence="3" key="1">
    <citation type="journal article" date="2021" name="PeerJ">
        <title>Extensive microbial diversity within the chicken gut microbiome revealed by metagenomics and culture.</title>
        <authorList>
            <person name="Gilroy R."/>
            <person name="Ravi A."/>
            <person name="Getino M."/>
            <person name="Pursley I."/>
            <person name="Horton D.L."/>
            <person name="Alikhan N.F."/>
            <person name="Baker D."/>
            <person name="Gharbi K."/>
            <person name="Hall N."/>
            <person name="Watson M."/>
            <person name="Adriaenssens E.M."/>
            <person name="Foster-Nyarko E."/>
            <person name="Jarju S."/>
            <person name="Secka A."/>
            <person name="Antonio M."/>
            <person name="Oren A."/>
            <person name="Chaudhuri R.R."/>
            <person name="La Ragione R."/>
            <person name="Hildebrand F."/>
            <person name="Pallen M.J."/>
        </authorList>
    </citation>
    <scope>NUCLEOTIDE SEQUENCE</scope>
    <source>
        <strain evidence="3">F6-686</strain>
    </source>
</reference>
<keyword evidence="1" id="KW-0472">Membrane</keyword>
<evidence type="ECO:0000313" key="4">
    <source>
        <dbReference type="Proteomes" id="UP000823844"/>
    </source>
</evidence>
<proteinExistence type="predicted"/>
<name>A0A9E2NST8_9LACO</name>
<keyword evidence="1" id="KW-1133">Transmembrane helix</keyword>
<evidence type="ECO:0000313" key="3">
    <source>
        <dbReference type="EMBL" id="MBU3827571.1"/>
    </source>
</evidence>
<dbReference type="Pfam" id="PF13240">
    <property type="entry name" value="Zn_Ribbon_1"/>
    <property type="match status" value="1"/>
</dbReference>
<evidence type="ECO:0000259" key="2">
    <source>
        <dbReference type="Pfam" id="PF13240"/>
    </source>
</evidence>